<dbReference type="CDD" id="cd00540">
    <property type="entry name" value="AAG"/>
    <property type="match status" value="1"/>
</dbReference>
<evidence type="ECO:0000256" key="2">
    <source>
        <dbReference type="ARBA" id="ARBA00022763"/>
    </source>
</evidence>
<dbReference type="GO" id="GO:0003905">
    <property type="term" value="F:alkylbase DNA N-glycosylase activity"/>
    <property type="evidence" value="ECO:0007669"/>
    <property type="project" value="InterPro"/>
</dbReference>
<dbReference type="SUPFAM" id="SSF50486">
    <property type="entry name" value="FMT C-terminal domain-like"/>
    <property type="match status" value="1"/>
</dbReference>
<dbReference type="Gene3D" id="3.10.300.10">
    <property type="entry name" value="Methylpurine-DNA glycosylase (MPG)"/>
    <property type="match status" value="1"/>
</dbReference>
<evidence type="ECO:0000256" key="3">
    <source>
        <dbReference type="ARBA" id="ARBA00022801"/>
    </source>
</evidence>
<dbReference type="GO" id="GO:0006284">
    <property type="term" value="P:base-excision repair"/>
    <property type="evidence" value="ECO:0007669"/>
    <property type="project" value="InterPro"/>
</dbReference>
<keyword evidence="6" id="KW-0326">Glycosidase</keyword>
<dbReference type="InterPro" id="IPR011034">
    <property type="entry name" value="Formyl_transferase-like_C_sf"/>
</dbReference>
<dbReference type="EMBL" id="JACHMM010000001">
    <property type="protein sequence ID" value="MBB5791420.1"/>
    <property type="molecule type" value="Genomic_DNA"/>
</dbReference>
<dbReference type="PANTHER" id="PTHR10429">
    <property type="entry name" value="DNA-3-METHYLADENINE GLYCOSYLASE"/>
    <property type="match status" value="1"/>
</dbReference>
<dbReference type="EC" id="3.2.2.-" evidence="5"/>
<keyword evidence="4 5" id="KW-0234">DNA repair</keyword>
<name>A0A7W9GWN1_9ACTN</name>
<evidence type="ECO:0000256" key="1">
    <source>
        <dbReference type="ARBA" id="ARBA00009232"/>
    </source>
</evidence>
<evidence type="ECO:0000313" key="7">
    <source>
        <dbReference type="Proteomes" id="UP000542813"/>
    </source>
</evidence>
<dbReference type="GO" id="GO:0003677">
    <property type="term" value="F:DNA binding"/>
    <property type="evidence" value="ECO:0007669"/>
    <property type="project" value="InterPro"/>
</dbReference>
<evidence type="ECO:0000256" key="5">
    <source>
        <dbReference type="HAMAP-Rule" id="MF_00527"/>
    </source>
</evidence>
<reference evidence="6 7" key="1">
    <citation type="submission" date="2020-08" db="EMBL/GenBank/DDBJ databases">
        <title>Sequencing the genomes of 1000 actinobacteria strains.</title>
        <authorList>
            <person name="Klenk H.-P."/>
        </authorList>
    </citation>
    <scope>NUCLEOTIDE SEQUENCE [LARGE SCALE GENOMIC DNA]</scope>
    <source>
        <strain evidence="6 7">DSM 102122</strain>
    </source>
</reference>
<dbReference type="NCBIfam" id="NF002003">
    <property type="entry name" value="PRK00802.1-3"/>
    <property type="match status" value="1"/>
</dbReference>
<keyword evidence="7" id="KW-1185">Reference proteome</keyword>
<dbReference type="FunFam" id="3.10.300.10:FF:000001">
    <property type="entry name" value="Putative 3-methyladenine DNA glycosylase"/>
    <property type="match status" value="1"/>
</dbReference>
<evidence type="ECO:0000313" key="6">
    <source>
        <dbReference type="EMBL" id="MBB5791420.1"/>
    </source>
</evidence>
<comment type="similarity">
    <text evidence="1 5">Belongs to the DNA glycosylase MPG family.</text>
</comment>
<protein>
    <recommendedName>
        <fullName evidence="5">Putative 3-methyladenine DNA glycosylase</fullName>
        <ecNumber evidence="5">3.2.2.-</ecNumber>
    </recommendedName>
</protein>
<dbReference type="NCBIfam" id="TIGR00567">
    <property type="entry name" value="3mg"/>
    <property type="match status" value="1"/>
</dbReference>
<dbReference type="InterPro" id="IPR003180">
    <property type="entry name" value="MPG"/>
</dbReference>
<dbReference type="HAMAP" id="MF_00527">
    <property type="entry name" value="3MGH"/>
    <property type="match status" value="1"/>
</dbReference>
<dbReference type="Proteomes" id="UP000542813">
    <property type="component" value="Unassembled WGS sequence"/>
</dbReference>
<dbReference type="Pfam" id="PF02245">
    <property type="entry name" value="Pur_DNA_glyco"/>
    <property type="match status" value="1"/>
</dbReference>
<keyword evidence="2 5" id="KW-0227">DNA damage</keyword>
<gene>
    <name evidence="6" type="ORF">HD601_005995</name>
</gene>
<proteinExistence type="inferred from homology"/>
<evidence type="ECO:0000256" key="4">
    <source>
        <dbReference type="ARBA" id="ARBA00023204"/>
    </source>
</evidence>
<dbReference type="AlphaFoldDB" id="A0A7W9GWN1"/>
<dbReference type="PANTHER" id="PTHR10429:SF0">
    <property type="entry name" value="DNA-3-METHYLADENINE GLYCOSYLASE"/>
    <property type="match status" value="1"/>
</dbReference>
<accession>A0A7W9GWN1</accession>
<comment type="caution">
    <text evidence="6">The sequence shown here is derived from an EMBL/GenBank/DDBJ whole genome shotgun (WGS) entry which is preliminary data.</text>
</comment>
<organism evidence="6 7">
    <name type="scientific">Jiangella mangrovi</name>
    <dbReference type="NCBI Taxonomy" id="1524084"/>
    <lineage>
        <taxon>Bacteria</taxon>
        <taxon>Bacillati</taxon>
        <taxon>Actinomycetota</taxon>
        <taxon>Actinomycetes</taxon>
        <taxon>Jiangellales</taxon>
        <taxon>Jiangellaceae</taxon>
        <taxon>Jiangella</taxon>
    </lineage>
</organism>
<sequence>MTTATMERAFLARPGLAVAPDLLGCVLRHTTPEGTVAVRLTEVEAYQGSEDPGSHAFRGPTPRNEVMFGPAGHLYVYFTYGMHFCANVVCDVEGTATAVLLRGGEVIQGAPLAATRRLSARSPRDYARGPARLVSALGLGRSDNGADLCSSSSATQLLPAADAVDPSSVRTGPRVGVSGPGGDGVSFPWRFWLDGEATVSPYRPHVPKRRK</sequence>
<keyword evidence="3 5" id="KW-0378">Hydrolase</keyword>
<dbReference type="InterPro" id="IPR036995">
    <property type="entry name" value="MPG_sf"/>
</dbReference>